<keyword evidence="2 6" id="KW-0641">Proline biosynthesis</keyword>
<comment type="function">
    <text evidence="5 6">Catalyzes the reduction of 1-pyrroline-5-carboxylate (PCA) to L-proline.</text>
</comment>
<keyword evidence="4 6" id="KW-0560">Oxidoreductase</keyword>
<dbReference type="InterPro" id="IPR023296">
    <property type="entry name" value="Glyco_hydro_beta-prop_sf"/>
</dbReference>
<evidence type="ECO:0000256" key="1">
    <source>
        <dbReference type="ARBA" id="ARBA00005525"/>
    </source>
</evidence>
<dbReference type="AlphaFoldDB" id="A0A2Z2KCU1"/>
<keyword evidence="6" id="KW-0028">Amino-acid biosynthesis</keyword>
<name>A0A2Z2KCU1_9BACL</name>
<comment type="pathway">
    <text evidence="6">Amino-acid biosynthesis; L-proline biosynthesis; L-proline from L-glutamate 5-semialdehyde: step 1/1.</text>
</comment>
<protein>
    <recommendedName>
        <fullName evidence="6">Pyrroline-5-carboxylate reductase</fullName>
        <shortName evidence="6">P5C reductase</shortName>
        <shortName evidence="6">P5CR</shortName>
        <ecNumber evidence="6">1.5.1.2</ecNumber>
    </recommendedName>
    <alternativeName>
        <fullName evidence="6">PCA reductase</fullName>
    </alternativeName>
</protein>
<organism evidence="8 9">
    <name type="scientific">Paenibacillus donghaensis</name>
    <dbReference type="NCBI Taxonomy" id="414771"/>
    <lineage>
        <taxon>Bacteria</taxon>
        <taxon>Bacillati</taxon>
        <taxon>Bacillota</taxon>
        <taxon>Bacilli</taxon>
        <taxon>Bacillales</taxon>
        <taxon>Paenibacillaceae</taxon>
        <taxon>Paenibacillus</taxon>
    </lineage>
</organism>
<dbReference type="GO" id="GO:0005737">
    <property type="term" value="C:cytoplasm"/>
    <property type="evidence" value="ECO:0007669"/>
    <property type="project" value="UniProtKB-SubCell"/>
</dbReference>
<dbReference type="Gene3D" id="3.40.50.720">
    <property type="entry name" value="NAD(P)-binding Rossmann-like Domain"/>
    <property type="match status" value="1"/>
</dbReference>
<dbReference type="SUPFAM" id="SSF51735">
    <property type="entry name" value="NAD(P)-binding Rossmann-fold domains"/>
    <property type="match status" value="1"/>
</dbReference>
<dbReference type="KEGG" id="pdh:B9T62_02575"/>
<keyword evidence="6" id="KW-0963">Cytoplasm</keyword>
<dbReference type="Proteomes" id="UP000249890">
    <property type="component" value="Chromosome"/>
</dbReference>
<dbReference type="PROSITE" id="PS00521">
    <property type="entry name" value="P5CR"/>
    <property type="match status" value="1"/>
</dbReference>
<dbReference type="InterPro" id="IPR053790">
    <property type="entry name" value="P5CR-like_CS"/>
</dbReference>
<evidence type="ECO:0000313" key="8">
    <source>
        <dbReference type="EMBL" id="ASA19789.1"/>
    </source>
</evidence>
<dbReference type="Gene3D" id="2.115.10.20">
    <property type="entry name" value="Glycosyl hydrolase domain, family 43"/>
    <property type="match status" value="1"/>
</dbReference>
<feature type="domain" description="Pyrroline-5-carboxylate reductase dimerisation" evidence="7">
    <location>
        <begin position="94"/>
        <end position="195"/>
    </location>
</feature>
<dbReference type="PANTHER" id="PTHR22925">
    <property type="entry name" value="GLYCOSYL HYDROLASE 43 FAMILY MEMBER"/>
    <property type="match status" value="1"/>
</dbReference>
<evidence type="ECO:0000256" key="5">
    <source>
        <dbReference type="ARBA" id="ARBA00058118"/>
    </source>
</evidence>
<proteinExistence type="inferred from homology"/>
<dbReference type="FunFam" id="1.10.3730.10:FF:000001">
    <property type="entry name" value="Pyrroline-5-carboxylate reductase"/>
    <property type="match status" value="1"/>
</dbReference>
<evidence type="ECO:0000256" key="6">
    <source>
        <dbReference type="HAMAP-Rule" id="MF_01925"/>
    </source>
</evidence>
<dbReference type="InterPro" id="IPR000304">
    <property type="entry name" value="Pyrroline-COOH_reductase"/>
</dbReference>
<dbReference type="InterPro" id="IPR036291">
    <property type="entry name" value="NAD(P)-bd_dom_sf"/>
</dbReference>
<keyword evidence="9" id="KW-1185">Reference proteome</keyword>
<dbReference type="Pfam" id="PF14748">
    <property type="entry name" value="P5CR_dimer"/>
    <property type="match status" value="1"/>
</dbReference>
<comment type="subcellular location">
    <subcellularLocation>
        <location evidence="6">Cytoplasm</location>
    </subcellularLocation>
</comment>
<dbReference type="InterPro" id="IPR008927">
    <property type="entry name" value="6-PGluconate_DH-like_C_sf"/>
</dbReference>
<dbReference type="SUPFAM" id="SSF48179">
    <property type="entry name" value="6-phosphogluconate dehydrogenase C-terminal domain-like"/>
    <property type="match status" value="1"/>
</dbReference>
<dbReference type="EC" id="1.5.1.2" evidence="6"/>
<evidence type="ECO:0000259" key="7">
    <source>
        <dbReference type="Pfam" id="PF14748"/>
    </source>
</evidence>
<dbReference type="EMBL" id="CP021780">
    <property type="protein sequence ID" value="ASA19789.1"/>
    <property type="molecule type" value="Genomic_DNA"/>
</dbReference>
<dbReference type="InterPro" id="IPR029036">
    <property type="entry name" value="P5CR_dimer"/>
</dbReference>
<keyword evidence="3 6" id="KW-0521">NADP</keyword>
<dbReference type="UniPathway" id="UPA00098">
    <property type="reaction ID" value="UER00361"/>
</dbReference>
<dbReference type="GO" id="GO:0004735">
    <property type="term" value="F:pyrroline-5-carboxylate reductase activity"/>
    <property type="evidence" value="ECO:0007669"/>
    <property type="project" value="UniProtKB-UniRule"/>
</dbReference>
<evidence type="ECO:0000256" key="4">
    <source>
        <dbReference type="ARBA" id="ARBA00023002"/>
    </source>
</evidence>
<dbReference type="SUPFAM" id="SSF75005">
    <property type="entry name" value="Arabinanase/levansucrase/invertase"/>
    <property type="match status" value="1"/>
</dbReference>
<comment type="similarity">
    <text evidence="1 6">Belongs to the pyrroline-5-carboxylate reductase family.</text>
</comment>
<dbReference type="OrthoDB" id="273314at2"/>
<dbReference type="RefSeq" id="WP_087913814.1">
    <property type="nucleotide sequence ID" value="NZ_CP021780.1"/>
</dbReference>
<accession>A0A2Z2KCU1</accession>
<sequence length="363" mass="41095">MSVKPNTSIEALENIRPFLSSHQLIISIVAGLSLERIQRTIVSKQSIIRAMPNTSVTIGLATTFISYPDNISDEHRIITETLFDAVGITTVVSEELQHAATGVFGSGPAYVYFLMEAMVTAATEQGFPSEITNKLVVETVYGAAKMARDALHSPKELRRKVTSPNGTTQAGIEYLEQFSVKKAIIGAITKSSERSLKDCTVYKDKDGTGYFIYDRVVDQDRCLHIVKLSEDYLSFTNVYRRLGVAYWREAAAILYHNRYYFMFTSGLTGWNPNPAKYFRAESLLGPWIDMGDPCENDITNTTFQSQSTYILPVEEKPGLFIFMAERHNTQNFEHCSYIWLPVEFPTQDTAKLTYRNSWRLEDF</sequence>
<reference evidence="8 9" key="1">
    <citation type="submission" date="2017-06" db="EMBL/GenBank/DDBJ databases">
        <title>Complete genome sequence of Paenibacillus donghaensis KCTC 13049T isolated from East Sea sediment, South Korea.</title>
        <authorList>
            <person name="Jung B.K."/>
            <person name="Hong S.-J."/>
            <person name="Shin J.-H."/>
        </authorList>
    </citation>
    <scope>NUCLEOTIDE SEQUENCE [LARGE SCALE GENOMIC DNA]</scope>
    <source>
        <strain evidence="8 9">KCTC 13049</strain>
    </source>
</reference>
<comment type="catalytic activity">
    <reaction evidence="6">
        <text>L-proline + NADP(+) = (S)-1-pyrroline-5-carboxylate + NADPH + 2 H(+)</text>
        <dbReference type="Rhea" id="RHEA:14109"/>
        <dbReference type="ChEBI" id="CHEBI:15378"/>
        <dbReference type="ChEBI" id="CHEBI:17388"/>
        <dbReference type="ChEBI" id="CHEBI:57783"/>
        <dbReference type="ChEBI" id="CHEBI:58349"/>
        <dbReference type="ChEBI" id="CHEBI:60039"/>
        <dbReference type="EC" id="1.5.1.2"/>
    </reaction>
</comment>
<dbReference type="PANTHER" id="PTHR22925:SF3">
    <property type="entry name" value="GLYCOSYL HYDROLASE FAMILY PROTEIN 43"/>
    <property type="match status" value="1"/>
</dbReference>
<evidence type="ECO:0000313" key="9">
    <source>
        <dbReference type="Proteomes" id="UP000249890"/>
    </source>
</evidence>
<dbReference type="GO" id="GO:0055129">
    <property type="term" value="P:L-proline biosynthetic process"/>
    <property type="evidence" value="ECO:0007669"/>
    <property type="project" value="UniProtKB-UniRule"/>
</dbReference>
<dbReference type="HAMAP" id="MF_01925">
    <property type="entry name" value="P5C_reductase"/>
    <property type="match status" value="1"/>
</dbReference>
<comment type="catalytic activity">
    <reaction evidence="6">
        <text>L-proline + NAD(+) = (S)-1-pyrroline-5-carboxylate + NADH + 2 H(+)</text>
        <dbReference type="Rhea" id="RHEA:14105"/>
        <dbReference type="ChEBI" id="CHEBI:15378"/>
        <dbReference type="ChEBI" id="CHEBI:17388"/>
        <dbReference type="ChEBI" id="CHEBI:57540"/>
        <dbReference type="ChEBI" id="CHEBI:57945"/>
        <dbReference type="ChEBI" id="CHEBI:60039"/>
        <dbReference type="EC" id="1.5.1.2"/>
    </reaction>
</comment>
<gene>
    <name evidence="6" type="primary">proC</name>
    <name evidence="8" type="ORF">B9T62_02575</name>
</gene>
<evidence type="ECO:0000256" key="2">
    <source>
        <dbReference type="ARBA" id="ARBA00022650"/>
    </source>
</evidence>
<evidence type="ECO:0000256" key="3">
    <source>
        <dbReference type="ARBA" id="ARBA00022857"/>
    </source>
</evidence>